<proteinExistence type="predicted"/>
<keyword evidence="1" id="KW-0472">Membrane</keyword>
<reference evidence="2" key="1">
    <citation type="journal article" date="2021" name="IMA Fungus">
        <title>Genomic characterization of three marine fungi, including Emericellopsis atlantica sp. nov. with signatures of a generalist lifestyle and marine biomass degradation.</title>
        <authorList>
            <person name="Hagestad O.C."/>
            <person name="Hou L."/>
            <person name="Andersen J.H."/>
            <person name="Hansen E.H."/>
            <person name="Altermark B."/>
            <person name="Li C."/>
            <person name="Kuhnert E."/>
            <person name="Cox R.J."/>
            <person name="Crous P.W."/>
            <person name="Spatafora J.W."/>
            <person name="Lail K."/>
            <person name="Amirebrahimi M."/>
            <person name="Lipzen A."/>
            <person name="Pangilinan J."/>
            <person name="Andreopoulos W."/>
            <person name="Hayes R.D."/>
            <person name="Ng V."/>
            <person name="Grigoriev I.V."/>
            <person name="Jackson S.A."/>
            <person name="Sutton T.D.S."/>
            <person name="Dobson A.D.W."/>
            <person name="Rama T."/>
        </authorList>
    </citation>
    <scope>NUCLEOTIDE SEQUENCE</scope>
    <source>
        <strain evidence="2">TRa3180A</strain>
    </source>
</reference>
<dbReference type="AlphaFoldDB" id="A0A9P8CGS8"/>
<protein>
    <submittedName>
        <fullName evidence="2">Uncharacterized protein</fullName>
    </submittedName>
</protein>
<organism evidence="2 3">
    <name type="scientific">Calycina marina</name>
    <dbReference type="NCBI Taxonomy" id="1763456"/>
    <lineage>
        <taxon>Eukaryota</taxon>
        <taxon>Fungi</taxon>
        <taxon>Dikarya</taxon>
        <taxon>Ascomycota</taxon>
        <taxon>Pezizomycotina</taxon>
        <taxon>Leotiomycetes</taxon>
        <taxon>Helotiales</taxon>
        <taxon>Pezizellaceae</taxon>
        <taxon>Calycina</taxon>
    </lineage>
</organism>
<feature type="transmembrane region" description="Helical" evidence="1">
    <location>
        <begin position="39"/>
        <end position="61"/>
    </location>
</feature>
<accession>A0A9P8CGS8</accession>
<evidence type="ECO:0000256" key="1">
    <source>
        <dbReference type="SAM" id="Phobius"/>
    </source>
</evidence>
<keyword evidence="1" id="KW-0812">Transmembrane</keyword>
<evidence type="ECO:0000313" key="3">
    <source>
        <dbReference type="Proteomes" id="UP000887226"/>
    </source>
</evidence>
<keyword evidence="3" id="KW-1185">Reference proteome</keyword>
<dbReference type="EMBL" id="MU253821">
    <property type="protein sequence ID" value="KAG9246015.1"/>
    <property type="molecule type" value="Genomic_DNA"/>
</dbReference>
<keyword evidence="1" id="KW-1133">Transmembrane helix</keyword>
<comment type="caution">
    <text evidence="2">The sequence shown here is derived from an EMBL/GenBank/DDBJ whole genome shotgun (WGS) entry which is preliminary data.</text>
</comment>
<gene>
    <name evidence="2" type="ORF">BJ878DRAFT_574402</name>
</gene>
<name>A0A9P8CGS8_9HELO</name>
<evidence type="ECO:0000313" key="2">
    <source>
        <dbReference type="EMBL" id="KAG9246015.1"/>
    </source>
</evidence>
<dbReference type="Proteomes" id="UP000887226">
    <property type="component" value="Unassembled WGS sequence"/>
</dbReference>
<sequence>MNFQPHTGDPYASLFNGNITLTATPNGSSNLAPINWHTFVYILLLVGWGCVIVGVACLVCWSYKRPRKPRNAVRATPVHIHAAPVVVGEAVTDSRSSPDETTWKKEGLSMEYLNEIRGRKGDGEEAGVGESGGDEGQALLRPFTNLTLAEMGIDMRLAIRSASNSSGCLSQAAVL</sequence>